<dbReference type="GO" id="GO:0030288">
    <property type="term" value="C:outer membrane-bounded periplasmic space"/>
    <property type="evidence" value="ECO:0000318"/>
    <property type="project" value="GO_Central"/>
</dbReference>
<evidence type="ECO:0000256" key="4">
    <source>
        <dbReference type="SAM" id="SignalP"/>
    </source>
</evidence>
<evidence type="ECO:0000256" key="2">
    <source>
        <dbReference type="ARBA" id="ARBA00007639"/>
    </source>
</evidence>
<dbReference type="InterPro" id="IPR025997">
    <property type="entry name" value="SBP_2_dom"/>
</dbReference>
<dbReference type="SUPFAM" id="SSF53822">
    <property type="entry name" value="Periplasmic binding protein-like I"/>
    <property type="match status" value="1"/>
</dbReference>
<dbReference type="GO" id="GO:0048029">
    <property type="term" value="F:monosaccharide binding"/>
    <property type="evidence" value="ECO:0000318"/>
    <property type="project" value="GO_Central"/>
</dbReference>
<evidence type="ECO:0000313" key="6">
    <source>
        <dbReference type="EMBL" id="BAC88748.1"/>
    </source>
</evidence>
<dbReference type="PATRIC" id="fig|251221.4.peg.824"/>
<dbReference type="PANTHER" id="PTHR46847">
    <property type="entry name" value="D-ALLOSE-BINDING PERIPLASMIC PROTEIN-RELATED"/>
    <property type="match status" value="1"/>
</dbReference>
<dbReference type="PhylomeDB" id="Q7NMF9"/>
<dbReference type="EnsemblBacteria" id="BAC88748">
    <property type="protein sequence ID" value="BAC88748"/>
    <property type="gene ID" value="BAC88748"/>
</dbReference>
<evidence type="ECO:0000256" key="1">
    <source>
        <dbReference type="ARBA" id="ARBA00004196"/>
    </source>
</evidence>
<sequence length="317" mass="33904">MRDGSGVRRFWWLAALCALVLGACAQNGSEGGNRPVVGVSLLTRQDAFYRELERGLKEEAAKQKLTVRLDAGEFDLARQQGQLENYTVQKVAAIVVCPTDSQGIGPAIARANQADIPVFTADIRAKEGAVVSHIASDNVAGGRLAGEYAAKRLNGRGQVAIIDQPYIQSVIERVRGFEEALKPYPNIRVVARLTGDGVRDRSLKAAEDLLQSQRKLDAVFAVNDESAFGVVSAIEAAGRKGIFVMGYDASEEARKLIAGGKSPLQADIAQDPYRIGQETIRAVATHLAGQPVEPVIPVPVRLVDKAALGNETLTPAP</sequence>
<dbReference type="AlphaFoldDB" id="Q7NMF9"/>
<dbReference type="HOGENOM" id="CLU_037628_3_2_3"/>
<dbReference type="PROSITE" id="PS51257">
    <property type="entry name" value="PROKAR_LIPOPROTEIN"/>
    <property type="match status" value="1"/>
</dbReference>
<keyword evidence="7" id="KW-1185">Reference proteome</keyword>
<protein>
    <submittedName>
        <fullName evidence="6">Periplasmic sugar binding protein of ABC transport system</fullName>
    </submittedName>
</protein>
<dbReference type="CDD" id="cd06322">
    <property type="entry name" value="PBP1_ABC_sugar_binding-like"/>
    <property type="match status" value="1"/>
</dbReference>
<evidence type="ECO:0000256" key="3">
    <source>
        <dbReference type="ARBA" id="ARBA00022729"/>
    </source>
</evidence>
<accession>Q7NMF9</accession>
<dbReference type="Gene3D" id="3.40.50.2300">
    <property type="match status" value="2"/>
</dbReference>
<comment type="subcellular location">
    <subcellularLocation>
        <location evidence="1">Cell envelope</location>
    </subcellularLocation>
</comment>
<dbReference type="eggNOG" id="COG1879">
    <property type="taxonomic scope" value="Bacteria"/>
</dbReference>
<proteinExistence type="inferred from homology"/>
<keyword evidence="3 4" id="KW-0732">Signal</keyword>
<feature type="signal peptide" evidence="4">
    <location>
        <begin position="1"/>
        <end position="25"/>
    </location>
</feature>
<reference evidence="6 7" key="2">
    <citation type="journal article" date="2003" name="DNA Res.">
        <title>Complete genome structure of Gloeobacter violaceus PCC 7421, a cyanobacterium that lacks thylakoids (supplement).</title>
        <authorList>
            <person name="Nakamura Y."/>
            <person name="Kaneko T."/>
            <person name="Sato S."/>
            <person name="Mimuro M."/>
            <person name="Miyashita H."/>
            <person name="Tsuchiya T."/>
            <person name="Sasamoto S."/>
            <person name="Watanabe A."/>
            <person name="Kawashima K."/>
            <person name="Kishida Y."/>
            <person name="Kiyokawa C."/>
            <person name="Kohara M."/>
            <person name="Matsumoto M."/>
            <person name="Matsuno A."/>
            <person name="Nakazaki N."/>
            <person name="Shimpo S."/>
            <person name="Takeuchi C."/>
            <person name="Yamada M."/>
            <person name="Tabata S."/>
        </authorList>
    </citation>
    <scope>NUCLEOTIDE SEQUENCE [LARGE SCALE GENOMIC DNA]</scope>
    <source>
        <strain evidence="7">ATCC 29082 / PCC 7421</strain>
    </source>
</reference>
<dbReference type="Proteomes" id="UP000000557">
    <property type="component" value="Chromosome"/>
</dbReference>
<evidence type="ECO:0000313" key="7">
    <source>
        <dbReference type="Proteomes" id="UP000000557"/>
    </source>
</evidence>
<name>Q7NMF9_GLOVI</name>
<dbReference type="PANTHER" id="PTHR46847:SF1">
    <property type="entry name" value="D-ALLOSE-BINDING PERIPLASMIC PROTEIN-RELATED"/>
    <property type="match status" value="1"/>
</dbReference>
<gene>
    <name evidence="6" type="ordered locus">glr0807</name>
</gene>
<dbReference type="Pfam" id="PF13407">
    <property type="entry name" value="Peripla_BP_4"/>
    <property type="match status" value="1"/>
</dbReference>
<dbReference type="OrthoDB" id="9814427at2"/>
<dbReference type="GO" id="GO:0055085">
    <property type="term" value="P:transmembrane transport"/>
    <property type="evidence" value="ECO:0000318"/>
    <property type="project" value="GO_Central"/>
</dbReference>
<dbReference type="STRING" id="251221.gene:10758284"/>
<feature type="chain" id="PRO_5004289224" evidence="4">
    <location>
        <begin position="26"/>
        <end position="317"/>
    </location>
</feature>
<comment type="similarity">
    <text evidence="2">Belongs to the bacterial solute-binding protein 2 family.</text>
</comment>
<dbReference type="EMBL" id="BA000045">
    <property type="protein sequence ID" value="BAC88748.1"/>
    <property type="molecule type" value="Genomic_DNA"/>
</dbReference>
<dbReference type="InterPro" id="IPR028082">
    <property type="entry name" value="Peripla_BP_I"/>
</dbReference>
<dbReference type="KEGG" id="gvi:glr0807"/>
<evidence type="ECO:0000259" key="5">
    <source>
        <dbReference type="Pfam" id="PF13407"/>
    </source>
</evidence>
<feature type="domain" description="Periplasmic binding protein" evidence="5">
    <location>
        <begin position="37"/>
        <end position="290"/>
    </location>
</feature>
<organism evidence="6 7">
    <name type="scientific">Gloeobacter violaceus (strain ATCC 29082 / PCC 7421)</name>
    <dbReference type="NCBI Taxonomy" id="251221"/>
    <lineage>
        <taxon>Bacteria</taxon>
        <taxon>Bacillati</taxon>
        <taxon>Cyanobacteriota</taxon>
        <taxon>Cyanophyceae</taxon>
        <taxon>Gloeobacterales</taxon>
        <taxon>Gloeobacteraceae</taxon>
        <taxon>Gloeobacter</taxon>
    </lineage>
</organism>
<reference evidence="6 7" key="1">
    <citation type="journal article" date="2003" name="DNA Res.">
        <title>Complete genome structure of Gloeobacter violaceus PCC 7421, a cyanobacterium that lacks thylakoids.</title>
        <authorList>
            <person name="Nakamura Y."/>
            <person name="Kaneko T."/>
            <person name="Sato S."/>
            <person name="Mimuro M."/>
            <person name="Miyashita H."/>
            <person name="Tsuchiya T."/>
            <person name="Sasamoto S."/>
            <person name="Watanabe A."/>
            <person name="Kawashima K."/>
            <person name="Kishida Y."/>
            <person name="Kiyokawa C."/>
            <person name="Kohara M."/>
            <person name="Matsumoto M."/>
            <person name="Matsuno A."/>
            <person name="Nakazaki N."/>
            <person name="Shimpo S."/>
            <person name="Takeuchi C."/>
            <person name="Yamada M."/>
            <person name="Tabata S."/>
        </authorList>
    </citation>
    <scope>NUCLEOTIDE SEQUENCE [LARGE SCALE GENOMIC DNA]</scope>
    <source>
        <strain evidence="7">ATCC 29082 / PCC 7421</strain>
    </source>
</reference>
<dbReference type="InParanoid" id="Q7NMF9"/>